<accession>A0AAV2KXC0</accession>
<protein>
    <submittedName>
        <fullName evidence="1">Uncharacterized protein</fullName>
    </submittedName>
</protein>
<reference evidence="1 2" key="1">
    <citation type="submission" date="2024-04" db="EMBL/GenBank/DDBJ databases">
        <authorList>
            <person name="Waldvogel A.-M."/>
            <person name="Schoenle A."/>
        </authorList>
    </citation>
    <scope>NUCLEOTIDE SEQUENCE [LARGE SCALE GENOMIC DNA]</scope>
</reference>
<sequence length="108" mass="12477">MHAHFITGEASMDAESPDFVPSVFTYKQQASVPGQKIERLARKRRREALKMEHNGHSYTNEESADMDHVPLLHDRFLTSFCDVLWHLLPKGGVIQGGQWFWQLRAMLL</sequence>
<dbReference type="Proteomes" id="UP001497482">
    <property type="component" value="Chromosome 2"/>
</dbReference>
<dbReference type="AlphaFoldDB" id="A0AAV2KXC0"/>
<dbReference type="EMBL" id="OZ035824">
    <property type="protein sequence ID" value="CAL1592819.1"/>
    <property type="molecule type" value="Genomic_DNA"/>
</dbReference>
<keyword evidence="2" id="KW-1185">Reference proteome</keyword>
<gene>
    <name evidence="1" type="ORF">KC01_LOCUS22023</name>
</gene>
<proteinExistence type="predicted"/>
<name>A0AAV2KXC0_KNICA</name>
<organism evidence="1 2">
    <name type="scientific">Knipowitschia caucasica</name>
    <name type="common">Caucasian dwarf goby</name>
    <name type="synonym">Pomatoschistus caucasicus</name>
    <dbReference type="NCBI Taxonomy" id="637954"/>
    <lineage>
        <taxon>Eukaryota</taxon>
        <taxon>Metazoa</taxon>
        <taxon>Chordata</taxon>
        <taxon>Craniata</taxon>
        <taxon>Vertebrata</taxon>
        <taxon>Euteleostomi</taxon>
        <taxon>Actinopterygii</taxon>
        <taxon>Neopterygii</taxon>
        <taxon>Teleostei</taxon>
        <taxon>Neoteleostei</taxon>
        <taxon>Acanthomorphata</taxon>
        <taxon>Gobiaria</taxon>
        <taxon>Gobiiformes</taxon>
        <taxon>Gobioidei</taxon>
        <taxon>Gobiidae</taxon>
        <taxon>Gobiinae</taxon>
        <taxon>Knipowitschia</taxon>
    </lineage>
</organism>
<evidence type="ECO:0000313" key="1">
    <source>
        <dbReference type="EMBL" id="CAL1592819.1"/>
    </source>
</evidence>
<evidence type="ECO:0000313" key="2">
    <source>
        <dbReference type="Proteomes" id="UP001497482"/>
    </source>
</evidence>